<dbReference type="FunFam" id="3.40.50.300:FF:000218">
    <property type="entry name" value="Multidrug ABC transporter ATP-binding protein"/>
    <property type="match status" value="1"/>
</dbReference>
<dbReference type="SMART" id="SM00382">
    <property type="entry name" value="AAA"/>
    <property type="match status" value="1"/>
</dbReference>
<feature type="domain" description="ABC transmembrane type-1" evidence="9">
    <location>
        <begin position="44"/>
        <end position="330"/>
    </location>
</feature>
<dbReference type="InterPro" id="IPR039421">
    <property type="entry name" value="Type_1_exporter"/>
</dbReference>
<dbReference type="PANTHER" id="PTHR43394:SF1">
    <property type="entry name" value="ATP-BINDING CASSETTE SUB-FAMILY B MEMBER 10, MITOCHONDRIAL"/>
    <property type="match status" value="1"/>
</dbReference>
<dbReference type="GO" id="GO:0005886">
    <property type="term" value="C:plasma membrane"/>
    <property type="evidence" value="ECO:0007669"/>
    <property type="project" value="UniProtKB-SubCell"/>
</dbReference>
<dbReference type="CDD" id="cd18576">
    <property type="entry name" value="ABC_6TM_bac_exporter_ABCB8_10_like"/>
    <property type="match status" value="1"/>
</dbReference>
<dbReference type="PROSITE" id="PS50893">
    <property type="entry name" value="ABC_TRANSPORTER_2"/>
    <property type="match status" value="1"/>
</dbReference>
<protein>
    <submittedName>
        <fullName evidence="10">ATP-binding cassette domain-containing protein</fullName>
    </submittedName>
</protein>
<feature type="transmembrane region" description="Helical" evidence="7">
    <location>
        <begin position="87"/>
        <end position="108"/>
    </location>
</feature>
<evidence type="ECO:0000256" key="1">
    <source>
        <dbReference type="ARBA" id="ARBA00004651"/>
    </source>
</evidence>
<evidence type="ECO:0000256" key="2">
    <source>
        <dbReference type="ARBA" id="ARBA00022692"/>
    </source>
</evidence>
<dbReference type="GO" id="GO:0090374">
    <property type="term" value="P:oligopeptide export from mitochondrion"/>
    <property type="evidence" value="ECO:0007669"/>
    <property type="project" value="TreeGrafter"/>
</dbReference>
<dbReference type="EMBL" id="CP032869">
    <property type="protein sequence ID" value="AYL95743.1"/>
    <property type="molecule type" value="Genomic_DNA"/>
</dbReference>
<evidence type="ECO:0000256" key="3">
    <source>
        <dbReference type="ARBA" id="ARBA00022741"/>
    </source>
</evidence>
<dbReference type="Gene3D" id="3.40.50.300">
    <property type="entry name" value="P-loop containing nucleotide triphosphate hydrolases"/>
    <property type="match status" value="1"/>
</dbReference>
<dbReference type="InterPro" id="IPR011527">
    <property type="entry name" value="ABC1_TM_dom"/>
</dbReference>
<feature type="transmembrane region" description="Helical" evidence="7">
    <location>
        <begin position="270"/>
        <end position="295"/>
    </location>
</feature>
<dbReference type="InterPro" id="IPR003439">
    <property type="entry name" value="ABC_transporter-like_ATP-bd"/>
</dbReference>
<keyword evidence="11" id="KW-1185">Reference proteome</keyword>
<evidence type="ECO:0000256" key="7">
    <source>
        <dbReference type="SAM" id="Phobius"/>
    </source>
</evidence>
<evidence type="ECO:0000313" key="11">
    <source>
        <dbReference type="Proteomes" id="UP000270046"/>
    </source>
</evidence>
<keyword evidence="3" id="KW-0547">Nucleotide-binding</keyword>
<reference evidence="10 11" key="1">
    <citation type="submission" date="2018-10" db="EMBL/GenBank/DDBJ databases">
        <title>Genome sequencing of Mucilaginibacter sp. HYN0043.</title>
        <authorList>
            <person name="Kim M."/>
            <person name="Yi H."/>
        </authorList>
    </citation>
    <scope>NUCLEOTIDE SEQUENCE [LARGE SCALE GENOMIC DNA]</scope>
    <source>
        <strain evidence="10 11">HYN0043</strain>
    </source>
</reference>
<comment type="subcellular location">
    <subcellularLocation>
        <location evidence="1">Cell membrane</location>
        <topology evidence="1">Multi-pass membrane protein</topology>
    </subcellularLocation>
</comment>
<dbReference type="InterPro" id="IPR017871">
    <property type="entry name" value="ABC_transporter-like_CS"/>
</dbReference>
<dbReference type="InterPro" id="IPR027417">
    <property type="entry name" value="P-loop_NTPase"/>
</dbReference>
<feature type="transmembrane region" description="Helical" evidence="7">
    <location>
        <begin position="189"/>
        <end position="209"/>
    </location>
</feature>
<dbReference type="GO" id="GO:0005524">
    <property type="term" value="F:ATP binding"/>
    <property type="evidence" value="ECO:0007669"/>
    <property type="project" value="UniProtKB-KW"/>
</dbReference>
<feature type="transmembrane region" description="Helical" evidence="7">
    <location>
        <begin position="166"/>
        <end position="183"/>
    </location>
</feature>
<organism evidence="10 11">
    <name type="scientific">Mucilaginibacter celer</name>
    <dbReference type="NCBI Taxonomy" id="2305508"/>
    <lineage>
        <taxon>Bacteria</taxon>
        <taxon>Pseudomonadati</taxon>
        <taxon>Bacteroidota</taxon>
        <taxon>Sphingobacteriia</taxon>
        <taxon>Sphingobacteriales</taxon>
        <taxon>Sphingobacteriaceae</taxon>
        <taxon>Mucilaginibacter</taxon>
    </lineage>
</organism>
<dbReference type="InterPro" id="IPR036640">
    <property type="entry name" value="ABC1_TM_sf"/>
</dbReference>
<evidence type="ECO:0000256" key="5">
    <source>
        <dbReference type="ARBA" id="ARBA00022989"/>
    </source>
</evidence>
<dbReference type="SUPFAM" id="SSF52540">
    <property type="entry name" value="P-loop containing nucleoside triphosphate hydrolases"/>
    <property type="match status" value="1"/>
</dbReference>
<name>A0A494VW92_9SPHI</name>
<evidence type="ECO:0000259" key="8">
    <source>
        <dbReference type="PROSITE" id="PS50893"/>
    </source>
</evidence>
<keyword evidence="2 7" id="KW-0812">Transmembrane</keyword>
<dbReference type="AlphaFoldDB" id="A0A494VW92"/>
<dbReference type="OrthoDB" id="9760358at2"/>
<proteinExistence type="predicted"/>
<dbReference type="PROSITE" id="PS50929">
    <property type="entry name" value="ABC_TM1F"/>
    <property type="match status" value="1"/>
</dbReference>
<dbReference type="Pfam" id="PF00664">
    <property type="entry name" value="ABC_membrane"/>
    <property type="match status" value="1"/>
</dbReference>
<dbReference type="InterPro" id="IPR003593">
    <property type="entry name" value="AAA+_ATPase"/>
</dbReference>
<keyword evidence="6 7" id="KW-0472">Membrane</keyword>
<dbReference type="PANTHER" id="PTHR43394">
    <property type="entry name" value="ATP-DEPENDENT PERMEASE MDL1, MITOCHONDRIAL"/>
    <property type="match status" value="1"/>
</dbReference>
<dbReference type="KEGG" id="muh:HYN43_010765"/>
<sequence>MARGRLNSGAKTEAELPKAKINRSSLRNVGKLLTYLKPYRWKFIAGLVFLFLSSLVGLAFPAILGALIDAAQGFYKYKYLPHGLNAIAIMGFSILFAQAFISFFRVVWFVQVAERSLADIRRDTYFKLITLPMNFFANRRVGELNSRISADLSQIQDTLTTTFAEIIRQLVMMVGSTTLLAIVSSKLTLALLAILPFLVAFAVFFGRYIRKLSRDAQDKLAESNTIVEETLQGIANVKAFVNEAYEANRYDKILRKVVNIAVRGAKFRGIFASFIVFCLFGTFVGVIWYGSVLVANHEIYVGDLTTFIMYSIFVGAAMGSFPDLYANLQKAVGASERVLEILAEQGEAISMVENDNDIKQTIKGDVAFDDVVFAYPSRPEITVLKGISFHADAGQRVAIVGPSGSGKSTMASLILQFYHPQNGNILFDGKPADNYSLTDIRNQVAIVPQDVLLFGGTILENIAYGRLNASKEDIIKAAQRANAHQFISSFPEGYETIVGERGVKLSGGQRQRIAIARALLKNPSILILDEATSSLDSESERLVQEALEELMKDRTSIIIAHRLSTIREADKIVVLEKGNIVESGSHAELINNEQGLYRYLSQLQFETSQA</sequence>
<evidence type="ECO:0000256" key="6">
    <source>
        <dbReference type="ARBA" id="ARBA00023136"/>
    </source>
</evidence>
<dbReference type="SUPFAM" id="SSF90123">
    <property type="entry name" value="ABC transporter transmembrane region"/>
    <property type="match status" value="1"/>
</dbReference>
<dbReference type="GO" id="GO:0016887">
    <property type="term" value="F:ATP hydrolysis activity"/>
    <property type="evidence" value="ECO:0007669"/>
    <property type="project" value="InterPro"/>
</dbReference>
<dbReference type="Gene3D" id="1.20.1560.10">
    <property type="entry name" value="ABC transporter type 1, transmembrane domain"/>
    <property type="match status" value="1"/>
</dbReference>
<keyword evidence="5 7" id="KW-1133">Transmembrane helix</keyword>
<evidence type="ECO:0000313" key="10">
    <source>
        <dbReference type="EMBL" id="AYL95743.1"/>
    </source>
</evidence>
<evidence type="ECO:0000259" key="9">
    <source>
        <dbReference type="PROSITE" id="PS50929"/>
    </source>
</evidence>
<feature type="domain" description="ABC transporter" evidence="8">
    <location>
        <begin position="366"/>
        <end position="602"/>
    </location>
</feature>
<feature type="transmembrane region" description="Helical" evidence="7">
    <location>
        <begin position="43"/>
        <end position="67"/>
    </location>
</feature>
<dbReference type="Pfam" id="PF00005">
    <property type="entry name" value="ABC_tran"/>
    <property type="match status" value="1"/>
</dbReference>
<keyword evidence="4 10" id="KW-0067">ATP-binding</keyword>
<dbReference type="GO" id="GO:0015421">
    <property type="term" value="F:ABC-type oligopeptide transporter activity"/>
    <property type="evidence" value="ECO:0007669"/>
    <property type="project" value="TreeGrafter"/>
</dbReference>
<dbReference type="Proteomes" id="UP000270046">
    <property type="component" value="Chromosome"/>
</dbReference>
<gene>
    <name evidence="10" type="ORF">HYN43_010765</name>
</gene>
<evidence type="ECO:0000256" key="4">
    <source>
        <dbReference type="ARBA" id="ARBA00022840"/>
    </source>
</evidence>
<dbReference type="PROSITE" id="PS00211">
    <property type="entry name" value="ABC_TRANSPORTER_1"/>
    <property type="match status" value="1"/>
</dbReference>
<feature type="transmembrane region" description="Helical" evidence="7">
    <location>
        <begin position="307"/>
        <end position="328"/>
    </location>
</feature>
<dbReference type="RefSeq" id="WP_119409353.1">
    <property type="nucleotide sequence ID" value="NZ_CP032869.1"/>
</dbReference>
<accession>A0A494VW92</accession>